<organism evidence="1 2">
    <name type="scientific">Trichonephila clavipes</name>
    <name type="common">Golden silk orbweaver</name>
    <name type="synonym">Nephila clavipes</name>
    <dbReference type="NCBI Taxonomy" id="2585209"/>
    <lineage>
        <taxon>Eukaryota</taxon>
        <taxon>Metazoa</taxon>
        <taxon>Ecdysozoa</taxon>
        <taxon>Arthropoda</taxon>
        <taxon>Chelicerata</taxon>
        <taxon>Arachnida</taxon>
        <taxon>Araneae</taxon>
        <taxon>Araneomorphae</taxon>
        <taxon>Entelegynae</taxon>
        <taxon>Araneoidea</taxon>
        <taxon>Nephilidae</taxon>
        <taxon>Trichonephila</taxon>
    </lineage>
</organism>
<dbReference type="AlphaFoldDB" id="A0A8X6RTP8"/>
<reference evidence="1" key="1">
    <citation type="submission" date="2020-08" db="EMBL/GenBank/DDBJ databases">
        <title>Multicomponent nature underlies the extraordinary mechanical properties of spider dragline silk.</title>
        <authorList>
            <person name="Kono N."/>
            <person name="Nakamura H."/>
            <person name="Mori M."/>
            <person name="Yoshida Y."/>
            <person name="Ohtoshi R."/>
            <person name="Malay A.D."/>
            <person name="Moran D.A.P."/>
            <person name="Tomita M."/>
            <person name="Numata K."/>
            <person name="Arakawa K."/>
        </authorList>
    </citation>
    <scope>NUCLEOTIDE SEQUENCE</scope>
</reference>
<protein>
    <submittedName>
        <fullName evidence="1">Uncharacterized protein</fullName>
    </submittedName>
</protein>
<proteinExistence type="predicted"/>
<sequence>MDYYLLYSRVGSPDNHFCICTDNEATQNIVDPEELYLCPHGLQRVEPFQQIWAAVAKLYRYRIVAGFVTSSSPVQLKSRRVGQKCTQNLSRAQTSSRWCGIEEKGVPTRYLTMVQNDEVRRQKLSCS</sequence>
<gene>
    <name evidence="1" type="primary">NCL1_18943</name>
    <name evidence="1" type="ORF">TNCV_2607761</name>
</gene>
<dbReference type="EMBL" id="BMAU01021229">
    <property type="protein sequence ID" value="GFY01592.1"/>
    <property type="molecule type" value="Genomic_DNA"/>
</dbReference>
<evidence type="ECO:0000313" key="2">
    <source>
        <dbReference type="Proteomes" id="UP000887159"/>
    </source>
</evidence>
<keyword evidence="2" id="KW-1185">Reference proteome</keyword>
<dbReference type="Proteomes" id="UP000887159">
    <property type="component" value="Unassembled WGS sequence"/>
</dbReference>
<evidence type="ECO:0000313" key="1">
    <source>
        <dbReference type="EMBL" id="GFY01592.1"/>
    </source>
</evidence>
<accession>A0A8X6RTP8</accession>
<name>A0A8X6RTP8_TRICX</name>
<comment type="caution">
    <text evidence="1">The sequence shown here is derived from an EMBL/GenBank/DDBJ whole genome shotgun (WGS) entry which is preliminary data.</text>
</comment>